<reference evidence="1 2" key="1">
    <citation type="submission" date="2018-06" db="EMBL/GenBank/DDBJ databases">
        <authorList>
            <consortium name="Pathogen Informatics"/>
            <person name="Doyle S."/>
        </authorList>
    </citation>
    <scope>NUCLEOTIDE SEQUENCE [LARGE SCALE GENOMIC DNA]</scope>
    <source>
        <strain evidence="1 2">NCTC5664</strain>
    </source>
</reference>
<gene>
    <name evidence="1" type="ORF">NCTC5664_02914</name>
</gene>
<name>A0A380E0F4_STAAU</name>
<sequence length="117" mass="13642">MDHAGNLGLNDGSYITLDGYDKLHFYNDIPNEEISFTTYELQRNERSYHRAINCLAKYNFVGIERKYTNAESELEIAGKKYVYENHYNNIGETDSHNEIAFLQTLSVSTISVYEQWN</sequence>
<evidence type="ECO:0000313" key="1">
    <source>
        <dbReference type="EMBL" id="SUK87796.1"/>
    </source>
</evidence>
<dbReference type="RefSeq" id="WP_111762056.1">
    <property type="nucleotide sequence ID" value="NZ_CP176566.1"/>
</dbReference>
<protein>
    <submittedName>
        <fullName evidence="1">Uncharacterized protein</fullName>
    </submittedName>
</protein>
<dbReference type="AlphaFoldDB" id="A0A380E0F4"/>
<evidence type="ECO:0000313" key="2">
    <source>
        <dbReference type="Proteomes" id="UP000254502"/>
    </source>
</evidence>
<dbReference type="EMBL" id="UHAQ01000003">
    <property type="protein sequence ID" value="SUK87796.1"/>
    <property type="molecule type" value="Genomic_DNA"/>
</dbReference>
<organism evidence="1 2">
    <name type="scientific">Staphylococcus aureus</name>
    <dbReference type="NCBI Taxonomy" id="1280"/>
    <lineage>
        <taxon>Bacteria</taxon>
        <taxon>Bacillati</taxon>
        <taxon>Bacillota</taxon>
        <taxon>Bacilli</taxon>
        <taxon>Bacillales</taxon>
        <taxon>Staphylococcaceae</taxon>
        <taxon>Staphylococcus</taxon>
    </lineage>
</organism>
<proteinExistence type="predicted"/>
<accession>A0A380E0F4</accession>
<dbReference type="Proteomes" id="UP000254502">
    <property type="component" value="Unassembled WGS sequence"/>
</dbReference>